<organism evidence="2 3">
    <name type="scientific">Pseudomonas phage 98PfluR60PP</name>
    <dbReference type="NCBI Taxonomy" id="2163965"/>
    <lineage>
        <taxon>Viruses</taxon>
        <taxon>Duplodnaviria</taxon>
        <taxon>Heunggongvirae</taxon>
        <taxon>Uroviricota</taxon>
        <taxon>Caudoviricetes</taxon>
        <taxon>Schitoviridae</taxon>
        <taxon>Littlefixvirus</taxon>
        <taxon>Littlefixvirus 98Pflur60pp</taxon>
    </lineage>
</organism>
<keyword evidence="3" id="KW-1185">Reference proteome</keyword>
<dbReference type="Proteomes" id="UP000246250">
    <property type="component" value="Segment"/>
</dbReference>
<dbReference type="KEGG" id="vg:77935280"/>
<evidence type="ECO:0000313" key="3">
    <source>
        <dbReference type="Proteomes" id="UP000246250"/>
    </source>
</evidence>
<sequence length="79" mass="9001">MIYVQYVLAFVAVIQMFLIIDLFGRTRAQMEGMVRLAKVCADLKINLVNAINKHNQLIAVLADKESHDNQQQSSTDHQK</sequence>
<accession>A0A2S1PG15</accession>
<keyword evidence="1" id="KW-0472">Membrane</keyword>
<evidence type="ECO:0000313" key="2">
    <source>
        <dbReference type="EMBL" id="AWH15508.1"/>
    </source>
</evidence>
<protein>
    <submittedName>
        <fullName evidence="2">Uncharacterized protein</fullName>
    </submittedName>
</protein>
<proteinExistence type="predicted"/>
<keyword evidence="1" id="KW-1133">Transmembrane helix</keyword>
<reference evidence="2 3" key="1">
    <citation type="submission" date="2018-04" db="EMBL/GenBank/DDBJ databases">
        <title>Complete genome sequences of new Aeromonas and Pseudomonas phages promising in phage therapy dedicated to aquaculture.</title>
        <authorList>
            <person name="Kolsut J."/>
            <person name="Wojcik E."/>
            <person name="Wojtasik A."/>
            <person name="Dastych J."/>
        </authorList>
    </citation>
    <scope>NUCLEOTIDE SEQUENCE [LARGE SCALE GENOMIC DNA]</scope>
</reference>
<keyword evidence="1" id="KW-0812">Transmembrane</keyword>
<feature type="transmembrane region" description="Helical" evidence="1">
    <location>
        <begin position="6"/>
        <end position="24"/>
    </location>
</feature>
<dbReference type="GeneID" id="77935280"/>
<evidence type="ECO:0000256" key="1">
    <source>
        <dbReference type="SAM" id="Phobius"/>
    </source>
</evidence>
<name>A0A2S1PG15_9CAUD</name>
<dbReference type="RefSeq" id="YP_010659312.1">
    <property type="nucleotide sequence ID" value="NC_070866.1"/>
</dbReference>
<dbReference type="EMBL" id="MH179480">
    <property type="protein sequence ID" value="AWH15508.1"/>
    <property type="molecule type" value="Genomic_DNA"/>
</dbReference>